<gene>
    <name evidence="4" type="ORF">P171DRAFT_457944</name>
</gene>
<sequence>MPKRKRAEPAGSVPPEPTPDRSLARRKKQCTQRIAAAQKPLVAALRIAAGLERQKHSRRKKTAQLNKDAKGLARIEAEYVHLKGLDLEKVADQHLRKTFAKVKTLRESECMPESAEQAEKGNSDPASLNVKGRLFKVDAVRKVVDELIDELKEIVGAPASGAKGDGKEGAKSKKAKIQEEDEGAKADGLAQDGEEGSDAFAAFDALIAAPSSAEDDSEDSLSDGHRPLSEEDLASEGEDEDDTSAESVDGDDGIPAFHTFSNDDEDSASDSDDLSIPLPKTKRKTADPKASADSKFLPTLSHPSYISVAPRKNRRGQKARQKIWEQKYKDQAKHIVKEERDRGWDAKRGAVAERGGRDGRGGPPRGRGPEISGANELPLGPKKPKKDDAGILHPSWLAAKAAKEKKMAVKPTGKKLVFD</sequence>
<name>A0A9P4U7P5_9PLEO</name>
<reference evidence="4" key="1">
    <citation type="journal article" date="2020" name="Stud. Mycol.">
        <title>101 Dothideomycetes genomes: a test case for predicting lifestyles and emergence of pathogens.</title>
        <authorList>
            <person name="Haridas S."/>
            <person name="Albert R."/>
            <person name="Binder M."/>
            <person name="Bloem J."/>
            <person name="Labutti K."/>
            <person name="Salamov A."/>
            <person name="Andreopoulos B."/>
            <person name="Baker S."/>
            <person name="Barry K."/>
            <person name="Bills G."/>
            <person name="Bluhm B."/>
            <person name="Cannon C."/>
            <person name="Castanera R."/>
            <person name="Culley D."/>
            <person name="Daum C."/>
            <person name="Ezra D."/>
            <person name="Gonzalez J."/>
            <person name="Henrissat B."/>
            <person name="Kuo A."/>
            <person name="Liang C."/>
            <person name="Lipzen A."/>
            <person name="Lutzoni F."/>
            <person name="Magnuson J."/>
            <person name="Mondo S."/>
            <person name="Nolan M."/>
            <person name="Ohm R."/>
            <person name="Pangilinan J."/>
            <person name="Park H.-J."/>
            <person name="Ramirez L."/>
            <person name="Alfaro M."/>
            <person name="Sun H."/>
            <person name="Tritt A."/>
            <person name="Yoshinaga Y."/>
            <person name="Zwiers L.-H."/>
            <person name="Turgeon B."/>
            <person name="Goodwin S."/>
            <person name="Spatafora J."/>
            <person name="Crous P."/>
            <person name="Grigoriev I."/>
        </authorList>
    </citation>
    <scope>NUCLEOTIDE SEQUENCE</scope>
    <source>
        <strain evidence="4">CBS 690.94</strain>
    </source>
</reference>
<feature type="compositionally biased region" description="Acidic residues" evidence="2">
    <location>
        <begin position="262"/>
        <end position="273"/>
    </location>
</feature>
<keyword evidence="5" id="KW-1185">Reference proteome</keyword>
<evidence type="ECO:0000313" key="5">
    <source>
        <dbReference type="Proteomes" id="UP000799764"/>
    </source>
</evidence>
<evidence type="ECO:0000256" key="1">
    <source>
        <dbReference type="ARBA" id="ARBA00023054"/>
    </source>
</evidence>
<dbReference type="Proteomes" id="UP000799764">
    <property type="component" value="Unassembled WGS sequence"/>
</dbReference>
<dbReference type="PANTHER" id="PTHR23325">
    <property type="entry name" value="SERUM RESPONSE FACTOR-BINDING"/>
    <property type="match status" value="1"/>
</dbReference>
<proteinExistence type="predicted"/>
<feature type="compositionally biased region" description="Acidic residues" evidence="2">
    <location>
        <begin position="230"/>
        <end position="252"/>
    </location>
</feature>
<keyword evidence="1" id="KW-0175">Coiled coil</keyword>
<feature type="compositionally biased region" description="Low complexity" evidence="2">
    <location>
        <begin position="198"/>
        <end position="212"/>
    </location>
</feature>
<feature type="compositionally biased region" description="Basic residues" evidence="2">
    <location>
        <begin position="311"/>
        <end position="321"/>
    </location>
</feature>
<feature type="domain" description="Bud22" evidence="3">
    <location>
        <begin position="36"/>
        <end position="419"/>
    </location>
</feature>
<dbReference type="EMBL" id="MU001509">
    <property type="protein sequence ID" value="KAF2439358.1"/>
    <property type="molecule type" value="Genomic_DNA"/>
</dbReference>
<evidence type="ECO:0000256" key="2">
    <source>
        <dbReference type="SAM" id="MobiDB-lite"/>
    </source>
</evidence>
<protein>
    <submittedName>
        <fullName evidence="4">Bud-site selection protein</fullName>
    </submittedName>
</protein>
<feature type="compositionally biased region" description="Basic and acidic residues" evidence="2">
    <location>
        <begin position="322"/>
        <end position="360"/>
    </location>
</feature>
<feature type="region of interest" description="Disordered" evidence="2">
    <location>
        <begin position="1"/>
        <end position="33"/>
    </location>
</feature>
<evidence type="ECO:0000259" key="3">
    <source>
        <dbReference type="Pfam" id="PF09073"/>
    </source>
</evidence>
<dbReference type="PANTHER" id="PTHR23325:SF1">
    <property type="entry name" value="SERUM RESPONSE FACTOR-BINDING PROTEIN 1"/>
    <property type="match status" value="1"/>
</dbReference>
<evidence type="ECO:0000313" key="4">
    <source>
        <dbReference type="EMBL" id="KAF2439358.1"/>
    </source>
</evidence>
<dbReference type="Pfam" id="PF09073">
    <property type="entry name" value="BUD22"/>
    <property type="match status" value="1"/>
</dbReference>
<dbReference type="OrthoDB" id="3364872at2759"/>
<dbReference type="GO" id="GO:0005634">
    <property type="term" value="C:nucleus"/>
    <property type="evidence" value="ECO:0007669"/>
    <property type="project" value="TreeGrafter"/>
</dbReference>
<accession>A0A9P4U7P5</accession>
<dbReference type="InterPro" id="IPR015158">
    <property type="entry name" value="Bud22_dom"/>
</dbReference>
<feature type="region of interest" description="Disordered" evidence="2">
    <location>
        <begin position="156"/>
        <end position="394"/>
    </location>
</feature>
<dbReference type="GO" id="GO:0030490">
    <property type="term" value="P:maturation of SSU-rRNA"/>
    <property type="evidence" value="ECO:0007669"/>
    <property type="project" value="TreeGrafter"/>
</dbReference>
<dbReference type="InterPro" id="IPR037393">
    <property type="entry name" value="Bud22/SRFB1"/>
</dbReference>
<comment type="caution">
    <text evidence="4">The sequence shown here is derived from an EMBL/GenBank/DDBJ whole genome shotgun (WGS) entry which is preliminary data.</text>
</comment>
<dbReference type="GO" id="GO:0030686">
    <property type="term" value="C:90S preribosome"/>
    <property type="evidence" value="ECO:0007669"/>
    <property type="project" value="TreeGrafter"/>
</dbReference>
<organism evidence="4 5">
    <name type="scientific">Karstenula rhodostoma CBS 690.94</name>
    <dbReference type="NCBI Taxonomy" id="1392251"/>
    <lineage>
        <taxon>Eukaryota</taxon>
        <taxon>Fungi</taxon>
        <taxon>Dikarya</taxon>
        <taxon>Ascomycota</taxon>
        <taxon>Pezizomycotina</taxon>
        <taxon>Dothideomycetes</taxon>
        <taxon>Pleosporomycetidae</taxon>
        <taxon>Pleosporales</taxon>
        <taxon>Massarineae</taxon>
        <taxon>Didymosphaeriaceae</taxon>
        <taxon>Karstenula</taxon>
    </lineage>
</organism>
<dbReference type="AlphaFoldDB" id="A0A9P4U7P5"/>